<dbReference type="RefSeq" id="WP_249473712.1">
    <property type="nucleotide sequence ID" value="NZ_JAMBEP010000001.1"/>
</dbReference>
<name>A0ABT0MJ44_9GAMM</name>
<keyword evidence="5" id="KW-1185">Reference proteome</keyword>
<dbReference type="Proteomes" id="UP001431217">
    <property type="component" value="Unassembled WGS sequence"/>
</dbReference>
<gene>
    <name evidence="4" type="ORF">M2650_09650</name>
</gene>
<dbReference type="SUPFAM" id="SSF51126">
    <property type="entry name" value="Pectin lyase-like"/>
    <property type="match status" value="2"/>
</dbReference>
<dbReference type="InterPro" id="IPR024535">
    <property type="entry name" value="RHGA/B-epi-like_pectate_lyase"/>
</dbReference>
<proteinExistence type="predicted"/>
<dbReference type="SMART" id="SM00710">
    <property type="entry name" value="PbH1"/>
    <property type="match status" value="7"/>
</dbReference>
<feature type="transmembrane region" description="Helical" evidence="1">
    <location>
        <begin position="42"/>
        <end position="65"/>
    </location>
</feature>
<evidence type="ECO:0000313" key="4">
    <source>
        <dbReference type="EMBL" id="MCL1634893.1"/>
    </source>
</evidence>
<organism evidence="4 5">
    <name type="scientific">Luteimonas galliterrae</name>
    <dbReference type="NCBI Taxonomy" id="2940486"/>
    <lineage>
        <taxon>Bacteria</taxon>
        <taxon>Pseudomonadati</taxon>
        <taxon>Pseudomonadota</taxon>
        <taxon>Gammaproteobacteria</taxon>
        <taxon>Lysobacterales</taxon>
        <taxon>Lysobacteraceae</taxon>
        <taxon>Luteimonas</taxon>
    </lineage>
</organism>
<dbReference type="InterPro" id="IPR039448">
    <property type="entry name" value="Beta_helix"/>
</dbReference>
<dbReference type="Pfam" id="PF12708">
    <property type="entry name" value="Pect-lyase_RHGA_epim"/>
    <property type="match status" value="1"/>
</dbReference>
<keyword evidence="1" id="KW-1133">Transmembrane helix</keyword>
<dbReference type="Gene3D" id="2.160.20.10">
    <property type="entry name" value="Single-stranded right-handed beta-helix, Pectin lyase-like"/>
    <property type="match status" value="1"/>
</dbReference>
<keyword evidence="1" id="KW-0472">Membrane</keyword>
<reference evidence="4 5" key="1">
    <citation type="submission" date="2022-05" db="EMBL/GenBank/DDBJ databases">
        <title>Luteimonas sp. SX5, whole genome shotgun sequencing project.</title>
        <authorList>
            <person name="Zhao G."/>
            <person name="Shen L."/>
        </authorList>
    </citation>
    <scope>NUCLEOTIDE SEQUENCE [LARGE SCALE GENOMIC DNA]</scope>
    <source>
        <strain evidence="4 5">SX5</strain>
    </source>
</reference>
<dbReference type="EMBL" id="JAMBEP010000001">
    <property type="protein sequence ID" value="MCL1634893.1"/>
    <property type="molecule type" value="Genomic_DNA"/>
</dbReference>
<evidence type="ECO:0000313" key="5">
    <source>
        <dbReference type="Proteomes" id="UP001431217"/>
    </source>
</evidence>
<feature type="domain" description="Rhamnogalacturonase A/B/Epimerase-like pectate lyase" evidence="2">
    <location>
        <begin position="81"/>
        <end position="127"/>
    </location>
</feature>
<evidence type="ECO:0000259" key="3">
    <source>
        <dbReference type="Pfam" id="PF13229"/>
    </source>
</evidence>
<comment type="caution">
    <text evidence="4">The sequence shown here is derived from an EMBL/GenBank/DDBJ whole genome shotgun (WGS) entry which is preliminary data.</text>
</comment>
<accession>A0ABT0MJ44</accession>
<dbReference type="InterPro" id="IPR011050">
    <property type="entry name" value="Pectin_lyase_fold/virulence"/>
</dbReference>
<dbReference type="PROSITE" id="PS51318">
    <property type="entry name" value="TAT"/>
    <property type="match status" value="1"/>
</dbReference>
<keyword evidence="1" id="KW-0812">Transmembrane</keyword>
<sequence length="411" mass="44081">MRLFDDIHALENDPNKNNKKSDLAQAISGAGIGRRDFLRQSFAIALPAALIGIAGPALAAAGSAATASSYTLPSRQRGSTVRNVRNYGAVGNGVADDTAAFQAAINSLPSAGGTVEVPAGTYRIDAVTSVKLRSYMHLKLAQDAKIVAKPNSAERYNILYVNKVRDVEISGGQIIGERSGHNGTTGEWGHGIFVRGSSNVTIRDTHISKCWGDGLVVAGADMWQAPAQRSSNVFVANIVSTGNRRQAMSIGYVNDLKVYDSEFSNSNGATPQCGIDIEPENGNTSYKVLFENCLVRGNARYGMLLYKGSQGVTIRNCIVENNGSCGIVTRNATATYIVQSTIRNNSATGIFIQDGTKNCQISQNTSYGNYNRLGTVTRTPFEMSGWSPAIERDILIQGAVSDIRITTNYYR</sequence>
<dbReference type="InterPro" id="IPR006311">
    <property type="entry name" value="TAT_signal"/>
</dbReference>
<dbReference type="Pfam" id="PF13229">
    <property type="entry name" value="Beta_helix"/>
    <property type="match status" value="1"/>
</dbReference>
<dbReference type="InterPro" id="IPR006626">
    <property type="entry name" value="PbH1"/>
</dbReference>
<evidence type="ECO:0000256" key="1">
    <source>
        <dbReference type="SAM" id="Phobius"/>
    </source>
</evidence>
<feature type="domain" description="Right handed beta helix" evidence="3">
    <location>
        <begin position="190"/>
        <end position="365"/>
    </location>
</feature>
<evidence type="ECO:0000259" key="2">
    <source>
        <dbReference type="Pfam" id="PF12708"/>
    </source>
</evidence>
<protein>
    <submittedName>
        <fullName evidence="4">Right-handed parallel beta-helix repeat-containing protein</fullName>
    </submittedName>
</protein>
<dbReference type="InterPro" id="IPR012334">
    <property type="entry name" value="Pectin_lyas_fold"/>
</dbReference>